<reference evidence="1 2" key="1">
    <citation type="journal article" date="2011" name="Appl. Environ. Microbiol.">
        <title>Novel Virulent and Broad-Host-Range Erwinia amylovora Bacteriophages Reveal a High Degree of Mosaicism and a Relationship to Enterobacteriaceae Phages.</title>
        <authorList>
            <person name="Born Y."/>
            <person name="Fieseler L."/>
            <person name="Marazzi J."/>
            <person name="Lurz R."/>
            <person name="Duffy B."/>
            <person name="Loessner M.J."/>
        </authorList>
    </citation>
    <scope>NUCLEOTIDE SEQUENCE [LARGE SCALE GENOMIC DNA]</scope>
</reference>
<proteinExistence type="predicted"/>
<accession>G0YQE6</accession>
<sequence length="59" mass="6795">MRQYAMVYPCKHCGKAEGMHQTTEHGQKCPLGKPSEFKGFHPTNHYEPNLAVPIKQWIL</sequence>
<keyword evidence="2" id="KW-1185">Reference proteome</keyword>
<dbReference type="GeneID" id="14013742"/>
<dbReference type="KEGG" id="vg:14013742"/>
<organism evidence="1 2">
    <name type="scientific">Erwinia phage vB_EamP-S6</name>
    <dbReference type="NCBI Taxonomy" id="1051675"/>
    <lineage>
        <taxon>Viruses</taxon>
        <taxon>Duplodnaviria</taxon>
        <taxon>Heunggongvirae</taxon>
        <taxon>Uroviricota</taxon>
        <taxon>Caudoviricetes</taxon>
        <taxon>Schitoviridae</taxon>
        <taxon>Waedenswilvirus</taxon>
        <taxon>Waedenswilvirus S6</taxon>
    </lineage>
</organism>
<evidence type="ECO:0000313" key="1">
    <source>
        <dbReference type="EMBL" id="AEJ81573.1"/>
    </source>
</evidence>
<protein>
    <submittedName>
        <fullName evidence="1">Gp054</fullName>
    </submittedName>
</protein>
<dbReference type="EMBL" id="HQ728266">
    <property type="protein sequence ID" value="AEJ81573.1"/>
    <property type="molecule type" value="Genomic_DNA"/>
</dbReference>
<name>G0YQE6_9CAUD</name>
<dbReference type="RefSeq" id="YP_007005790.1">
    <property type="nucleotide sequence ID" value="NC_019514.1"/>
</dbReference>
<evidence type="ECO:0000313" key="2">
    <source>
        <dbReference type="Proteomes" id="UP000008893"/>
    </source>
</evidence>
<dbReference type="Proteomes" id="UP000008893">
    <property type="component" value="Segment"/>
</dbReference>